<reference evidence="1 2" key="1">
    <citation type="submission" date="2013-02" db="EMBL/GenBank/DDBJ databases">
        <title>The Genome Sequence of Plasmodium inui San Antonio 1.</title>
        <authorList>
            <consortium name="The Broad Institute Genome Sequencing Platform"/>
            <consortium name="The Broad Institute Genome Sequencing Center for Infectious Disease"/>
            <person name="Neafsey D."/>
            <person name="Cheeseman I."/>
            <person name="Volkman S."/>
            <person name="Adams J."/>
            <person name="Walker B."/>
            <person name="Young S.K."/>
            <person name="Zeng Q."/>
            <person name="Gargeya S."/>
            <person name="Fitzgerald M."/>
            <person name="Haas B."/>
            <person name="Abouelleil A."/>
            <person name="Alvarado L."/>
            <person name="Arachchi H.M."/>
            <person name="Berlin A.M."/>
            <person name="Chapman S.B."/>
            <person name="Dewar J."/>
            <person name="Goldberg J."/>
            <person name="Griggs A."/>
            <person name="Gujja S."/>
            <person name="Hansen M."/>
            <person name="Howarth C."/>
            <person name="Imamovic A."/>
            <person name="Larimer J."/>
            <person name="McCowan C."/>
            <person name="Murphy C."/>
            <person name="Neiman D."/>
            <person name="Pearson M."/>
            <person name="Priest M."/>
            <person name="Roberts A."/>
            <person name="Saif S."/>
            <person name="Shea T."/>
            <person name="Sisk P."/>
            <person name="Sykes S."/>
            <person name="Wortman J."/>
            <person name="Nusbaum C."/>
            <person name="Birren B."/>
        </authorList>
    </citation>
    <scope>NUCLEOTIDE SEQUENCE [LARGE SCALE GENOMIC DNA]</scope>
    <source>
        <strain evidence="1 2">San Antonio 1</strain>
    </source>
</reference>
<sequence length="74" mass="8514">MAPDRNNGKKVDENVKKKEILIKEYDIQYNISTRLQPQSHPPKDTAERSLQNYAASKDIFTILEAKKQVQDDAP</sequence>
<dbReference type="GeneID" id="20038877"/>
<name>W7A9Q9_9APIC</name>
<evidence type="ECO:0000313" key="1">
    <source>
        <dbReference type="EMBL" id="EUD65879.1"/>
    </source>
</evidence>
<protein>
    <submittedName>
        <fullName evidence="1">Uncharacterized protein</fullName>
    </submittedName>
</protein>
<dbReference type="Proteomes" id="UP000030640">
    <property type="component" value="Unassembled WGS sequence"/>
</dbReference>
<keyword evidence="2" id="KW-1185">Reference proteome</keyword>
<evidence type="ECO:0000313" key="2">
    <source>
        <dbReference type="Proteomes" id="UP000030640"/>
    </source>
</evidence>
<dbReference type="VEuPathDB" id="PlasmoDB:C922_03603"/>
<organism evidence="1 2">
    <name type="scientific">Plasmodium inui San Antonio 1</name>
    <dbReference type="NCBI Taxonomy" id="1237626"/>
    <lineage>
        <taxon>Eukaryota</taxon>
        <taxon>Sar</taxon>
        <taxon>Alveolata</taxon>
        <taxon>Apicomplexa</taxon>
        <taxon>Aconoidasida</taxon>
        <taxon>Haemosporida</taxon>
        <taxon>Plasmodiidae</taxon>
        <taxon>Plasmodium</taxon>
        <taxon>Plasmodium (Plasmodium)</taxon>
    </lineage>
</organism>
<dbReference type="AlphaFoldDB" id="W7A9Q9"/>
<gene>
    <name evidence="1" type="ORF">C922_03603</name>
</gene>
<proteinExistence type="predicted"/>
<dbReference type="RefSeq" id="XP_008817417.1">
    <property type="nucleotide sequence ID" value="XM_008819195.1"/>
</dbReference>
<dbReference type="EMBL" id="KI965475">
    <property type="protein sequence ID" value="EUD65879.1"/>
    <property type="molecule type" value="Genomic_DNA"/>
</dbReference>
<accession>W7A9Q9</accession>